<accession>A0A2S8F0C4</accession>
<reference evidence="1 2" key="1">
    <citation type="submission" date="2018-02" db="EMBL/GenBank/DDBJ databases">
        <title>Comparative genomes isolates from brazilian mangrove.</title>
        <authorList>
            <person name="Araujo J.E."/>
            <person name="Taketani R.G."/>
            <person name="Silva M.C.P."/>
            <person name="Loureco M.V."/>
            <person name="Andreote F.D."/>
        </authorList>
    </citation>
    <scope>NUCLEOTIDE SEQUENCE [LARGE SCALE GENOMIC DNA]</scope>
    <source>
        <strain evidence="1 2">HEX-2 MGV</strain>
    </source>
</reference>
<dbReference type="InterPro" id="IPR010869">
    <property type="entry name" value="DUF1501"/>
</dbReference>
<dbReference type="EMBL" id="PUIA01000074">
    <property type="protein sequence ID" value="PQO25618.1"/>
    <property type="molecule type" value="Genomic_DNA"/>
</dbReference>
<name>A0A2S8F0C4_9BACT</name>
<organism evidence="1 2">
    <name type="scientific">Blastopirellula marina</name>
    <dbReference type="NCBI Taxonomy" id="124"/>
    <lineage>
        <taxon>Bacteria</taxon>
        <taxon>Pseudomonadati</taxon>
        <taxon>Planctomycetota</taxon>
        <taxon>Planctomycetia</taxon>
        <taxon>Pirellulales</taxon>
        <taxon>Pirellulaceae</taxon>
        <taxon>Blastopirellula</taxon>
    </lineage>
</organism>
<proteinExistence type="predicted"/>
<dbReference type="Gene3D" id="3.40.720.10">
    <property type="entry name" value="Alkaline Phosphatase, subunit A"/>
    <property type="match status" value="1"/>
</dbReference>
<dbReference type="SUPFAM" id="SSF53649">
    <property type="entry name" value="Alkaline phosphatase-like"/>
    <property type="match status" value="1"/>
</dbReference>
<evidence type="ECO:0000313" key="2">
    <source>
        <dbReference type="Proteomes" id="UP000240009"/>
    </source>
</evidence>
<dbReference type="Pfam" id="PF07394">
    <property type="entry name" value="DUF1501"/>
    <property type="match status" value="1"/>
</dbReference>
<dbReference type="InterPro" id="IPR017850">
    <property type="entry name" value="Alkaline_phosphatase_core_sf"/>
</dbReference>
<gene>
    <name evidence="1" type="ORF">C5Y96_22615</name>
</gene>
<evidence type="ECO:0000313" key="1">
    <source>
        <dbReference type="EMBL" id="PQO25618.1"/>
    </source>
</evidence>
<dbReference type="RefSeq" id="WP_105358172.1">
    <property type="nucleotide sequence ID" value="NZ_PUIA01000074.1"/>
</dbReference>
<dbReference type="PANTHER" id="PTHR43737">
    <property type="entry name" value="BLL7424 PROTEIN"/>
    <property type="match status" value="1"/>
</dbReference>
<dbReference type="PANTHER" id="PTHR43737:SF1">
    <property type="entry name" value="DUF1501 DOMAIN-CONTAINING PROTEIN"/>
    <property type="match status" value="1"/>
</dbReference>
<comment type="caution">
    <text evidence="1">The sequence shown here is derived from an EMBL/GenBank/DDBJ whole genome shotgun (WGS) entry which is preliminary data.</text>
</comment>
<dbReference type="AlphaFoldDB" id="A0A2S8F0C4"/>
<sequence length="467" mass="51597">MLSFLGKQTRLCNGVSRREWLRLGGLGAFALSVDQLSKLQAAESSTIPSLHSFGKAKRCIVLFMLGGPPQLETWDPKPEAPKEIRGEFGSIATATPGYHVGELMPQTAKLTDKIAVLRAMSTNDNAHSSSGYWMLTGRPHSPKGQENALPGAPNNWPSLPAIVRHLKGDRTSLPGAVRLPEEIWNTGHIVWPGQDAGWLGDHADPWLITCDPNKADFRVPDIGLPVEISPERFSRRNALRDLMNDHFRAVESAPVKRWSNWQAKAMDLLRTKETQAAFAIEQEPSNVRDRYGRNRFGQSVLLARRLVEKGVSLVQVNWTRWEDDENITPAWDTHANNAERLKKALMPPMDQAYSALLEDLDQRGMLEDTLVVWMGEFGRSPKINARGGRDHWGHCFSVALSGGGIRGGVIHGQSDRQAGYPLDGRVEPQDLTATVYHCLGISPEATIKDPFGRPLAISTGKPISAIL</sequence>
<protein>
    <submittedName>
        <fullName evidence="1">DUF1501 domain-containing protein</fullName>
    </submittedName>
</protein>
<dbReference type="OrthoDB" id="127333at2"/>
<dbReference type="Proteomes" id="UP000240009">
    <property type="component" value="Unassembled WGS sequence"/>
</dbReference>